<gene>
    <name evidence="1" type="ORF">TIFTF001_016843</name>
</gene>
<evidence type="ECO:0000313" key="1">
    <source>
        <dbReference type="EMBL" id="GMN47663.1"/>
    </source>
</evidence>
<comment type="caution">
    <text evidence="1">The sequence shown here is derived from an EMBL/GenBank/DDBJ whole genome shotgun (WGS) entry which is preliminary data.</text>
</comment>
<name>A0AA88D6J2_FICCA</name>
<reference evidence="1" key="1">
    <citation type="submission" date="2023-07" db="EMBL/GenBank/DDBJ databases">
        <title>draft genome sequence of fig (Ficus carica).</title>
        <authorList>
            <person name="Takahashi T."/>
            <person name="Nishimura K."/>
        </authorList>
    </citation>
    <scope>NUCLEOTIDE SEQUENCE</scope>
</reference>
<dbReference type="EMBL" id="BTGU01000026">
    <property type="protein sequence ID" value="GMN47663.1"/>
    <property type="molecule type" value="Genomic_DNA"/>
</dbReference>
<proteinExistence type="predicted"/>
<protein>
    <submittedName>
        <fullName evidence="1">Uncharacterized protein</fullName>
    </submittedName>
</protein>
<organism evidence="1 2">
    <name type="scientific">Ficus carica</name>
    <name type="common">Common fig</name>
    <dbReference type="NCBI Taxonomy" id="3494"/>
    <lineage>
        <taxon>Eukaryota</taxon>
        <taxon>Viridiplantae</taxon>
        <taxon>Streptophyta</taxon>
        <taxon>Embryophyta</taxon>
        <taxon>Tracheophyta</taxon>
        <taxon>Spermatophyta</taxon>
        <taxon>Magnoliopsida</taxon>
        <taxon>eudicotyledons</taxon>
        <taxon>Gunneridae</taxon>
        <taxon>Pentapetalae</taxon>
        <taxon>rosids</taxon>
        <taxon>fabids</taxon>
        <taxon>Rosales</taxon>
        <taxon>Moraceae</taxon>
        <taxon>Ficeae</taxon>
        <taxon>Ficus</taxon>
    </lineage>
</organism>
<sequence>MVAKADLRDGGQKLRTISATVAAAETAAVTSNWD</sequence>
<dbReference type="AlphaFoldDB" id="A0AA88D6J2"/>
<evidence type="ECO:0000313" key="2">
    <source>
        <dbReference type="Proteomes" id="UP001187192"/>
    </source>
</evidence>
<keyword evidence="2" id="KW-1185">Reference proteome</keyword>
<accession>A0AA88D6J2</accession>
<dbReference type="Proteomes" id="UP001187192">
    <property type="component" value="Unassembled WGS sequence"/>
</dbReference>